<accession>A0A6V8JZQ4</accession>
<gene>
    <name evidence="3" type="ORF">Phou_009200</name>
</gene>
<dbReference type="SMART" id="SM00507">
    <property type="entry name" value="HNHc"/>
    <property type="match status" value="1"/>
</dbReference>
<organism evidence="3 4">
    <name type="scientific">Phytohabitans houttuyneae</name>
    <dbReference type="NCBI Taxonomy" id="1076126"/>
    <lineage>
        <taxon>Bacteria</taxon>
        <taxon>Bacillati</taxon>
        <taxon>Actinomycetota</taxon>
        <taxon>Actinomycetes</taxon>
        <taxon>Micromonosporales</taxon>
        <taxon>Micromonosporaceae</taxon>
    </lineage>
</organism>
<dbReference type="EMBL" id="BLPF01000001">
    <property type="protein sequence ID" value="GFJ76740.1"/>
    <property type="molecule type" value="Genomic_DNA"/>
</dbReference>
<dbReference type="GO" id="GO:0004519">
    <property type="term" value="F:endonuclease activity"/>
    <property type="evidence" value="ECO:0007669"/>
    <property type="project" value="InterPro"/>
</dbReference>
<name>A0A6V8JZQ4_9ACTN</name>
<dbReference type="Gene3D" id="1.10.30.50">
    <property type="match status" value="1"/>
</dbReference>
<evidence type="ECO:0000256" key="1">
    <source>
        <dbReference type="ARBA" id="ARBA00023450"/>
    </source>
</evidence>
<dbReference type="Pfam" id="PF01844">
    <property type="entry name" value="HNH"/>
    <property type="match status" value="1"/>
</dbReference>
<dbReference type="CDD" id="cd00085">
    <property type="entry name" value="HNHc"/>
    <property type="match status" value="1"/>
</dbReference>
<dbReference type="Proteomes" id="UP000482800">
    <property type="component" value="Unassembled WGS sequence"/>
</dbReference>
<feature type="domain" description="HNH nuclease" evidence="2">
    <location>
        <begin position="340"/>
        <end position="392"/>
    </location>
</feature>
<dbReference type="Pfam" id="PF02720">
    <property type="entry name" value="DUF222"/>
    <property type="match status" value="1"/>
</dbReference>
<dbReference type="InterPro" id="IPR003870">
    <property type="entry name" value="DUF222"/>
</dbReference>
<reference evidence="3 4" key="1">
    <citation type="submission" date="2020-03" db="EMBL/GenBank/DDBJ databases">
        <title>Whole genome shotgun sequence of Phytohabitans houttuyneae NBRC 108639.</title>
        <authorList>
            <person name="Komaki H."/>
            <person name="Tamura T."/>
        </authorList>
    </citation>
    <scope>NUCLEOTIDE SEQUENCE [LARGE SCALE GENOMIC DNA]</scope>
    <source>
        <strain evidence="3 4">NBRC 108639</strain>
    </source>
</reference>
<dbReference type="InterPro" id="IPR003615">
    <property type="entry name" value="HNH_nuc"/>
</dbReference>
<evidence type="ECO:0000313" key="4">
    <source>
        <dbReference type="Proteomes" id="UP000482800"/>
    </source>
</evidence>
<keyword evidence="4" id="KW-1185">Reference proteome</keyword>
<dbReference type="GO" id="GO:0003676">
    <property type="term" value="F:nucleic acid binding"/>
    <property type="evidence" value="ECO:0007669"/>
    <property type="project" value="InterPro"/>
</dbReference>
<dbReference type="AlphaFoldDB" id="A0A6V8JZQ4"/>
<comment type="similarity">
    <text evidence="1">Belongs to the Rv1128c/1148c/1588c/1702c/1945/3466 family.</text>
</comment>
<sequence>MGGLTRLGRVFEEGVAGKLVQLPPGAELAAVLDRIDLAALNGFEVVEVVKAISRQIAHYQAALLAAAWESAFCPPGDETSPPERTDRPEEFAADEVRFALALTRRAADTLMGTACQLVERLPAAHAALRSGRIDLARARVLDEETAALPPPLARQLVDLVLPAAGGWTTGQLRARLRKLVIAADPEAAAQRQREALTRRRIEHGLDQDGTATLAGCHLPPERAAAAAARIDALARAAKRSGDTRSLDELRADLFLEILNGHHAATAPAPRVGGVELVVPFATLAGLGAHPGEIKGWGPVLAEIAAKVADQQRDRSWRFTVVDGRGAVMAHGPLRRRPAAGLAAFVQARDRTCRAPGCRVPAGRSDLDHTVAWESGGSTTPANLGVLCRHCHGYKHSKGVRLSQPTPGTFVWRTRLGHTYTVGPAPP</sequence>
<dbReference type="InterPro" id="IPR002711">
    <property type="entry name" value="HNH"/>
</dbReference>
<proteinExistence type="inferred from homology"/>
<evidence type="ECO:0000259" key="2">
    <source>
        <dbReference type="SMART" id="SM00507"/>
    </source>
</evidence>
<comment type="caution">
    <text evidence="3">The sequence shown here is derived from an EMBL/GenBank/DDBJ whole genome shotgun (WGS) entry which is preliminary data.</text>
</comment>
<reference evidence="3 4" key="2">
    <citation type="submission" date="2020-03" db="EMBL/GenBank/DDBJ databases">
        <authorList>
            <person name="Ichikawa N."/>
            <person name="Kimura A."/>
            <person name="Kitahashi Y."/>
            <person name="Uohara A."/>
        </authorList>
    </citation>
    <scope>NUCLEOTIDE SEQUENCE [LARGE SCALE GENOMIC DNA]</scope>
    <source>
        <strain evidence="3 4">NBRC 108639</strain>
    </source>
</reference>
<protein>
    <recommendedName>
        <fullName evidence="2">HNH nuclease domain-containing protein</fullName>
    </recommendedName>
</protein>
<evidence type="ECO:0000313" key="3">
    <source>
        <dbReference type="EMBL" id="GFJ76740.1"/>
    </source>
</evidence>
<dbReference type="GO" id="GO:0008270">
    <property type="term" value="F:zinc ion binding"/>
    <property type="evidence" value="ECO:0007669"/>
    <property type="project" value="InterPro"/>
</dbReference>